<dbReference type="PANTHER" id="PTHR11516:SF60">
    <property type="entry name" value="PYRUVATE DEHYDROGENASE E1 COMPONENT SUBUNIT ALPHA"/>
    <property type="match status" value="1"/>
</dbReference>
<proteinExistence type="predicted"/>
<dbReference type="GO" id="GO:0004739">
    <property type="term" value="F:pyruvate dehydrogenase (acetyl-transferring) activity"/>
    <property type="evidence" value="ECO:0007669"/>
    <property type="project" value="UniProtKB-EC"/>
</dbReference>
<dbReference type="InterPro" id="IPR029061">
    <property type="entry name" value="THDP-binding"/>
</dbReference>
<sequence length="320" mass="34657">MLIKEVLLDLYKTSFLIRAVDKKIEEGLKDNDFFALHYPVKGQEIVSASIGINKQPGDKIISTYRCLGDLIGSGSSYYAYFAEIMGRKAGISSGKGGCMHLCSPENGLIATTGIVGGGLPIACGAALSIQLEGANNIVFVTFGDGATTTGAYHESMNLAGLWKLPVLFVCINNYYTLHTKLSRITVNTELYTKAEPYGLKAVHTEVKTPDALHITISECAEYVRSGRGPVFLEISCPRLQGHMAGSTTEYMDLPSAEEVSQIDSLLLLRKKIVCLYDNDSEVDGIECQIIRDVSTAYDKALNSSYPDAPDLLSEVTGSIE</sequence>
<keyword evidence="3" id="KW-0786">Thiamine pyrophosphate</keyword>
<organism evidence="5 6">
    <name type="scientific">Xenorhabdus miraniensis</name>
    <dbReference type="NCBI Taxonomy" id="351674"/>
    <lineage>
        <taxon>Bacteria</taxon>
        <taxon>Pseudomonadati</taxon>
        <taxon>Pseudomonadota</taxon>
        <taxon>Gammaproteobacteria</taxon>
        <taxon>Enterobacterales</taxon>
        <taxon>Morganellaceae</taxon>
        <taxon>Xenorhabdus</taxon>
    </lineage>
</organism>
<dbReference type="AlphaFoldDB" id="A0A2D0JJD4"/>
<reference evidence="5 6" key="1">
    <citation type="journal article" date="2017" name="Nat. Microbiol.">
        <title>Natural product diversity associated with the nematode symbionts Photorhabdus and Xenorhabdus.</title>
        <authorList>
            <person name="Tobias N.J."/>
            <person name="Wolff H."/>
            <person name="Djahanschiri B."/>
            <person name="Grundmann F."/>
            <person name="Kronenwerth M."/>
            <person name="Shi Y.M."/>
            <person name="Simonyi S."/>
            <person name="Grun P."/>
            <person name="Shapiro-Ilan D."/>
            <person name="Pidot S.J."/>
            <person name="Stinear T.P."/>
            <person name="Ebersberger I."/>
            <person name="Bode H.B."/>
        </authorList>
    </citation>
    <scope>NUCLEOTIDE SEQUENCE [LARGE SCALE GENOMIC DNA]</scope>
    <source>
        <strain evidence="5 6">DSM 17902</strain>
    </source>
</reference>
<dbReference type="InterPro" id="IPR050642">
    <property type="entry name" value="PDH_E1_Alpha_Subunit"/>
</dbReference>
<dbReference type="InterPro" id="IPR001017">
    <property type="entry name" value="DH_E1"/>
</dbReference>
<comment type="caution">
    <text evidence="5">The sequence shown here is derived from an EMBL/GenBank/DDBJ whole genome shotgun (WGS) entry which is preliminary data.</text>
</comment>
<evidence type="ECO:0000259" key="4">
    <source>
        <dbReference type="Pfam" id="PF00676"/>
    </source>
</evidence>
<dbReference type="GO" id="GO:0006086">
    <property type="term" value="P:pyruvate decarboxylation to acetyl-CoA"/>
    <property type="evidence" value="ECO:0007669"/>
    <property type="project" value="TreeGrafter"/>
</dbReference>
<dbReference type="RefSeq" id="WP_099116057.1">
    <property type="nucleotide sequence ID" value="NZ_CAWNQI010000089.1"/>
</dbReference>
<evidence type="ECO:0000256" key="1">
    <source>
        <dbReference type="ARBA" id="ARBA00001964"/>
    </source>
</evidence>
<dbReference type="EC" id="1.2.4.1" evidence="5"/>
<comment type="cofactor">
    <cofactor evidence="1">
        <name>thiamine diphosphate</name>
        <dbReference type="ChEBI" id="CHEBI:58937"/>
    </cofactor>
</comment>
<keyword evidence="6" id="KW-1185">Reference proteome</keyword>
<evidence type="ECO:0000256" key="3">
    <source>
        <dbReference type="ARBA" id="ARBA00023052"/>
    </source>
</evidence>
<dbReference type="OrthoDB" id="9766715at2"/>
<gene>
    <name evidence="5" type="ORF">Xmir_04338</name>
</gene>
<name>A0A2D0JJD4_9GAMM</name>
<evidence type="ECO:0000313" key="5">
    <source>
        <dbReference type="EMBL" id="PHM45228.1"/>
    </source>
</evidence>
<dbReference type="Proteomes" id="UP000221980">
    <property type="component" value="Unassembled WGS sequence"/>
</dbReference>
<dbReference type="EMBL" id="NITZ01000054">
    <property type="protein sequence ID" value="PHM45228.1"/>
    <property type="molecule type" value="Genomic_DNA"/>
</dbReference>
<protein>
    <submittedName>
        <fullName evidence="5">Branched-chain alpha-keto acid dehydrogenase</fullName>
        <ecNumber evidence="5">1.2.4.1</ecNumber>
    </submittedName>
</protein>
<dbReference type="CDD" id="cd02000">
    <property type="entry name" value="TPP_E1_PDC_ADC_BCADC"/>
    <property type="match status" value="1"/>
</dbReference>
<dbReference type="SUPFAM" id="SSF52518">
    <property type="entry name" value="Thiamin diphosphate-binding fold (THDP-binding)"/>
    <property type="match status" value="1"/>
</dbReference>
<dbReference type="Gene3D" id="3.40.50.970">
    <property type="match status" value="1"/>
</dbReference>
<accession>A0A2D0JJD4</accession>
<dbReference type="PANTHER" id="PTHR11516">
    <property type="entry name" value="PYRUVATE DEHYDROGENASE E1 COMPONENT, ALPHA SUBUNIT BACTERIAL AND ORGANELLAR"/>
    <property type="match status" value="1"/>
</dbReference>
<evidence type="ECO:0000313" key="6">
    <source>
        <dbReference type="Proteomes" id="UP000221980"/>
    </source>
</evidence>
<feature type="domain" description="Dehydrogenase E1 component" evidence="4">
    <location>
        <begin position="17"/>
        <end position="306"/>
    </location>
</feature>
<dbReference type="Pfam" id="PF00676">
    <property type="entry name" value="E1_dh"/>
    <property type="match status" value="1"/>
</dbReference>
<evidence type="ECO:0000256" key="2">
    <source>
        <dbReference type="ARBA" id="ARBA00023002"/>
    </source>
</evidence>
<keyword evidence="2 5" id="KW-0560">Oxidoreductase</keyword>